<protein>
    <submittedName>
        <fullName evidence="2">Duffy receptor alpha form</fullName>
    </submittedName>
</protein>
<dbReference type="Proteomes" id="UP001219518">
    <property type="component" value="Unassembled WGS sequence"/>
</dbReference>
<reference evidence="2" key="1">
    <citation type="submission" date="2021-07" db="EMBL/GenBank/DDBJ databases">
        <authorList>
            <person name="Catto M.A."/>
            <person name="Jacobson A."/>
            <person name="Kennedy G."/>
            <person name="Labadie P."/>
            <person name="Hunt B.G."/>
            <person name="Srinivasan R."/>
        </authorList>
    </citation>
    <scope>NUCLEOTIDE SEQUENCE</scope>
    <source>
        <strain evidence="2">PL_HMW_Pooled</strain>
        <tissue evidence="2">Head</tissue>
    </source>
</reference>
<accession>A0AAE1L701</accession>
<dbReference type="AlphaFoldDB" id="A0AAE1L701"/>
<feature type="compositionally biased region" description="Basic and acidic residues" evidence="1">
    <location>
        <begin position="324"/>
        <end position="435"/>
    </location>
</feature>
<evidence type="ECO:0000313" key="3">
    <source>
        <dbReference type="Proteomes" id="UP001219518"/>
    </source>
</evidence>
<feature type="compositionally biased region" description="Pro residues" evidence="1">
    <location>
        <begin position="202"/>
        <end position="212"/>
    </location>
</feature>
<dbReference type="EMBL" id="JAHWGI010000083">
    <property type="protein sequence ID" value="KAK3908946.1"/>
    <property type="molecule type" value="Genomic_DNA"/>
</dbReference>
<feature type="region of interest" description="Disordered" evidence="1">
    <location>
        <begin position="158"/>
        <end position="180"/>
    </location>
</feature>
<organism evidence="2 3">
    <name type="scientific">Frankliniella fusca</name>
    <dbReference type="NCBI Taxonomy" id="407009"/>
    <lineage>
        <taxon>Eukaryota</taxon>
        <taxon>Metazoa</taxon>
        <taxon>Ecdysozoa</taxon>
        <taxon>Arthropoda</taxon>
        <taxon>Hexapoda</taxon>
        <taxon>Insecta</taxon>
        <taxon>Pterygota</taxon>
        <taxon>Neoptera</taxon>
        <taxon>Paraneoptera</taxon>
        <taxon>Thysanoptera</taxon>
        <taxon>Terebrantia</taxon>
        <taxon>Thripoidea</taxon>
        <taxon>Thripidae</taxon>
        <taxon>Frankliniella</taxon>
    </lineage>
</organism>
<feature type="region of interest" description="Disordered" evidence="1">
    <location>
        <begin position="196"/>
        <end position="548"/>
    </location>
</feature>
<feature type="compositionally biased region" description="Basic and acidic residues" evidence="1">
    <location>
        <begin position="459"/>
        <end position="484"/>
    </location>
</feature>
<sequence length="653" mass="73925">MLSETAWVLDRDHAGKHIGPTFDDSNEEWNEEPSEDSLFLVQPGRVGGGWRGSHASAELSLPRARRVQSPAASPSPTSPAAPGSLTRDRERDHHPLAGAAPAAAGPRRRHASPTPPLDRNNLENSRKIGQIQKSSRHDAKEKFLSLERERLEEQERVMQLNLERRRSGPQQQPLPSSPAQWYEAVQGRYTGRSVPFQIVEPPISPAMGPCPRPRPRPRRPSWSRSRGDSEDEVPEVPEQGGKHHAARYYPDDDEDDDVDFSGNAPPTGGRQRIIAAVNRRMSRESLEDDVEEFVSSPTRPGPTSRPGPPRHEHPAGYRGGDSPARADHVGRDYPVRDHLGRDYPIRDHPVRDHPVRDHPVRDHPGRDHIGRDHLGRDHPVRELSSRDQHPSRDHPSRGDHSARNENPGRAEHPIRDIPGRDYPGREHPVREHPGRGGDQPRPGGDHHAAVFRSRSVHRDRRDREALEDRYRSPARAHPVDEAQRYRIPYNEDMDIPLERYRSGNPQGPGRAPAPTPRLPLPVPMPYPHHEADDDPPLPRAADPRAYLADKKRRSVFEALEEERRRHSNELAQEFKRRSYQELDERERYPGLDRETARDPVPSGPPPGHPGQRTQVSPRYRHSYAEPPPRHHDLLHRANSAASPRVGIAAVHPY</sequence>
<feature type="compositionally biased region" description="Pro residues" evidence="1">
    <location>
        <begin position="511"/>
        <end position="526"/>
    </location>
</feature>
<feature type="compositionally biased region" description="Basic and acidic residues" evidence="1">
    <location>
        <begin position="86"/>
        <end position="95"/>
    </location>
</feature>
<feature type="compositionally biased region" description="Low complexity" evidence="1">
    <location>
        <begin position="69"/>
        <end position="84"/>
    </location>
</feature>
<keyword evidence="2" id="KW-0675">Receptor</keyword>
<reference evidence="2" key="2">
    <citation type="journal article" date="2023" name="BMC Genomics">
        <title>Pest status, molecular evolution, and epigenetic factors derived from the genome assembly of Frankliniella fusca, a thysanopteran phytovirus vector.</title>
        <authorList>
            <person name="Catto M.A."/>
            <person name="Labadie P.E."/>
            <person name="Jacobson A.L."/>
            <person name="Kennedy G.G."/>
            <person name="Srinivasan R."/>
            <person name="Hunt B.G."/>
        </authorList>
    </citation>
    <scope>NUCLEOTIDE SEQUENCE</scope>
    <source>
        <strain evidence="2">PL_HMW_Pooled</strain>
    </source>
</reference>
<evidence type="ECO:0000256" key="1">
    <source>
        <dbReference type="SAM" id="MobiDB-lite"/>
    </source>
</evidence>
<comment type="caution">
    <text evidence="2">The sequence shown here is derived from an EMBL/GenBank/DDBJ whole genome shotgun (WGS) entry which is preliminary data.</text>
</comment>
<feature type="compositionally biased region" description="Acidic residues" evidence="1">
    <location>
        <begin position="24"/>
        <end position="35"/>
    </location>
</feature>
<feature type="compositionally biased region" description="Low complexity" evidence="1">
    <location>
        <begin position="168"/>
        <end position="178"/>
    </location>
</feature>
<feature type="compositionally biased region" description="Low complexity" evidence="1">
    <location>
        <begin position="96"/>
        <end position="105"/>
    </location>
</feature>
<feature type="region of interest" description="Disordered" evidence="1">
    <location>
        <begin position="1"/>
        <end position="140"/>
    </location>
</feature>
<feature type="compositionally biased region" description="Basic and acidic residues" evidence="1">
    <location>
        <begin position="561"/>
        <end position="597"/>
    </location>
</feature>
<keyword evidence="3" id="KW-1185">Reference proteome</keyword>
<evidence type="ECO:0000313" key="2">
    <source>
        <dbReference type="EMBL" id="KAK3908946.1"/>
    </source>
</evidence>
<gene>
    <name evidence="2" type="ORF">KUF71_019202</name>
</gene>
<proteinExistence type="predicted"/>
<feature type="region of interest" description="Disordered" evidence="1">
    <location>
        <begin position="560"/>
        <end position="653"/>
    </location>
</feature>
<name>A0AAE1L701_9NEOP</name>